<organism evidence="1 2">
    <name type="scientific">Streptomyces natalensis ATCC 27448</name>
    <dbReference type="NCBI Taxonomy" id="1240678"/>
    <lineage>
        <taxon>Bacteria</taxon>
        <taxon>Bacillati</taxon>
        <taxon>Actinomycetota</taxon>
        <taxon>Actinomycetes</taxon>
        <taxon>Kitasatosporales</taxon>
        <taxon>Streptomycetaceae</taxon>
        <taxon>Streptomyces</taxon>
    </lineage>
</organism>
<evidence type="ECO:0008006" key="3">
    <source>
        <dbReference type="Google" id="ProtNLM"/>
    </source>
</evidence>
<protein>
    <recommendedName>
        <fullName evidence="3">DNA-directed RNA polymerase specialized sigma24 family protein</fullName>
    </recommendedName>
</protein>
<evidence type="ECO:0000313" key="2">
    <source>
        <dbReference type="Proteomes" id="UP000032458"/>
    </source>
</evidence>
<keyword evidence="2" id="KW-1185">Reference proteome</keyword>
<gene>
    <name evidence="1" type="ORF">SNA_08810</name>
</gene>
<proteinExistence type="predicted"/>
<reference evidence="1 2" key="1">
    <citation type="submission" date="2014-09" db="EMBL/GenBank/DDBJ databases">
        <title>Draft genome sequence of Streptomyces natalensis ATCC 27448, producer of the antifungal pimaricin.</title>
        <authorList>
            <person name="Mendes M.V."/>
            <person name="Beites T."/>
            <person name="Pires S."/>
            <person name="Santos C.L."/>
            <person name="Moradas-Ferreira P."/>
        </authorList>
    </citation>
    <scope>NUCLEOTIDE SEQUENCE [LARGE SCALE GENOMIC DNA]</scope>
    <source>
        <strain evidence="1 2">ATCC 27448</strain>
    </source>
</reference>
<name>A0A0D7CPX2_9ACTN</name>
<accession>A0A0D7CPX2</accession>
<comment type="caution">
    <text evidence="1">The sequence shown here is derived from an EMBL/GenBank/DDBJ whole genome shotgun (WGS) entry which is preliminary data.</text>
</comment>
<dbReference type="AlphaFoldDB" id="A0A0D7CPX2"/>
<evidence type="ECO:0000313" key="1">
    <source>
        <dbReference type="EMBL" id="KIZ18116.1"/>
    </source>
</evidence>
<dbReference type="PATRIC" id="fig|1240678.4.peg.1843"/>
<dbReference type="RefSeq" id="WP_044364324.1">
    <property type="nucleotide sequence ID" value="NZ_JRKI01000010.1"/>
</dbReference>
<dbReference type="Proteomes" id="UP000032458">
    <property type="component" value="Unassembled WGS sequence"/>
</dbReference>
<sequence length="637" mass="65975">MDLIDLIDIDQAEVALVEHYPHLVRLAYLLLPSGSSRGRRVLAAHALVQRALPRQRATTRDLVLPAPRAGDEAATDPGYAFLRGRVLKAALAAGRPRRRLPLPPPLLPQVWGLRLFPRSGGADELALDQTLSALSGPGRAAFVLRDLEGLSAPETVRVLMDAGVSAPDEALDEAAGAPVPAGSRDQSLLESAEFDPCALQARPTDLIRRRQHVRAALAAGAAVVVCGALLGLPGEGWGPNGAAAPPYARNAAAEAALDPGRLTAASPGAWKTATRQDFATWPARGDRTGDKVLLRRALAVWARPGARVPVTATPGTPTGPAAGPPQLLFAGVVDHAVVVLFHDGLRVVRYAEAADGESQEAGGGASLDFARTDGAQAASSGALVANRTQGNTRYLAAPWVTSARLVDLLRPDGAGQQVAIGADGLTSPVPTPRPEEKCTAWPALRMGGRLLTDLGELAPARLTYGGPRTAGEVASPQATTAWARGGCALAGLRGQGVRTVNAWEYAHQPLPRGAGAARWVCDRAETWRGAGSRTLVQFLAPAPTGRPYAPGTVAARADGTTACGPRAPQALAGILWKDTGGQWWLLAAGSKKVVSLTVTGGVQGRAPGPLLAVRTTAGARAKLVGQLADGQPVEALR</sequence>
<dbReference type="EMBL" id="JRKI01000010">
    <property type="protein sequence ID" value="KIZ18116.1"/>
    <property type="molecule type" value="Genomic_DNA"/>
</dbReference>